<evidence type="ECO:0000256" key="1">
    <source>
        <dbReference type="ARBA" id="ARBA00022884"/>
    </source>
</evidence>
<dbReference type="GO" id="GO:0003723">
    <property type="term" value="F:RNA binding"/>
    <property type="evidence" value="ECO:0007669"/>
    <property type="project" value="UniProtKB-UniRule"/>
</dbReference>
<feature type="compositionally biased region" description="Low complexity" evidence="3">
    <location>
        <begin position="474"/>
        <end position="486"/>
    </location>
</feature>
<evidence type="ECO:0000259" key="4">
    <source>
        <dbReference type="PROSITE" id="PS50961"/>
    </source>
</evidence>
<protein>
    <recommendedName>
        <fullName evidence="4">HTH La-type RNA-binding domain-containing protein</fullName>
    </recommendedName>
</protein>
<accession>A0A1Y1VEN2</accession>
<dbReference type="OrthoDB" id="2152232at2759"/>
<feature type="region of interest" description="Disordered" evidence="3">
    <location>
        <begin position="386"/>
        <end position="495"/>
    </location>
</feature>
<proteinExistence type="predicted"/>
<feature type="compositionally biased region" description="Low complexity" evidence="3">
    <location>
        <begin position="436"/>
        <end position="466"/>
    </location>
</feature>
<comment type="caution">
    <text evidence="5">The sequence shown here is derived from an EMBL/GenBank/DDBJ whole genome shotgun (WGS) entry which is preliminary data.</text>
</comment>
<sequence length="753" mass="86673">MSKRNYYKKDNVKRENRISGILQKQPSFNSHQKLFFHTKQPYYTLQDKSNPDAPPTYQIYQGPTQTLDSISTQMTIAEKLSLSSTISSSNTTNITTLSSTPIQSQRPKNIMSELVVSTSDESAFQTKKSEIEQSLKLVKAIEDRFTENHLQHDKIFLSRINSYTNGYIPLLHLTAYSDISKYCQNNLEYLANSIETYSNQLELNPERTHVKRKGQGTALPLEELIENLVPTAKRTLVALNIDSTQTQKQQDILNQCRCYLKELEEEEELKRKEFNEISYHSNNGFNLNSTNIGINPNSKENSMLPLFIQHSVHIAYIENPRDYRNMFYKPEDLCKDIFEPMDSIAYILLEFDSEKTANYIYNRFENDRKKNNSNFIVKKRFRNFKKFNNNNNNSNGARNNNTNNKNNTDIKNKHNKHYNKNYQNSTKKDKNKFNRKSNSNFHYNHNNIYNNKINTTNINNNKNNNIMYNEGSQHKNNNYGNKNNHYPIDNNRKSFTTSTDTEIINNKPNIPSPVTSPLALNINNTSHSSLDINNNSSTINQIPSFMNPLNNFNSVFNISSNTSLSPSSAQSQNQSLINPTQTTQYSTEITSPTIHSGNSVNSGIDTSSLFNSPTFEKDYQKQQVFFQNNVQYNGKIYKLDSLNNSGYIQLSDEVISVLLNDTRNEGKSFELIKSYLVYFSYSDVEVSHINNMKVGDNVSFKVKMTFIASNSANSSPIDPEDNSITQAFDIFIKNKNNIPPDVLEMMKMMENIF</sequence>
<organism evidence="5 6">
    <name type="scientific">Piromyces finnis</name>
    <dbReference type="NCBI Taxonomy" id="1754191"/>
    <lineage>
        <taxon>Eukaryota</taxon>
        <taxon>Fungi</taxon>
        <taxon>Fungi incertae sedis</taxon>
        <taxon>Chytridiomycota</taxon>
        <taxon>Chytridiomycota incertae sedis</taxon>
        <taxon>Neocallimastigomycetes</taxon>
        <taxon>Neocallimastigales</taxon>
        <taxon>Neocallimastigaceae</taxon>
        <taxon>Piromyces</taxon>
    </lineage>
</organism>
<feature type="domain" description="HTH La-type RNA-binding" evidence="4">
    <location>
        <begin position="127"/>
        <end position="223"/>
    </location>
</feature>
<dbReference type="Proteomes" id="UP000193719">
    <property type="component" value="Unassembled WGS sequence"/>
</dbReference>
<evidence type="ECO:0000313" key="6">
    <source>
        <dbReference type="Proteomes" id="UP000193719"/>
    </source>
</evidence>
<dbReference type="Gene3D" id="1.10.10.10">
    <property type="entry name" value="Winged helix-like DNA-binding domain superfamily/Winged helix DNA-binding domain"/>
    <property type="match status" value="1"/>
</dbReference>
<dbReference type="InterPro" id="IPR036388">
    <property type="entry name" value="WH-like_DNA-bd_sf"/>
</dbReference>
<dbReference type="InterPro" id="IPR006630">
    <property type="entry name" value="La_HTH"/>
</dbReference>
<gene>
    <name evidence="5" type="ORF">BCR36DRAFT_348459</name>
</gene>
<keyword evidence="1 2" id="KW-0694">RNA-binding</keyword>
<evidence type="ECO:0000256" key="2">
    <source>
        <dbReference type="PROSITE-ProRule" id="PRU00332"/>
    </source>
</evidence>
<dbReference type="EMBL" id="MCFH01000011">
    <property type="protein sequence ID" value="ORX54305.1"/>
    <property type="molecule type" value="Genomic_DNA"/>
</dbReference>
<dbReference type="PROSITE" id="PS50961">
    <property type="entry name" value="HTH_LA"/>
    <property type="match status" value="1"/>
</dbReference>
<feature type="compositionally biased region" description="Low complexity" evidence="3">
    <location>
        <begin position="386"/>
        <end position="409"/>
    </location>
</feature>
<reference evidence="5 6" key="2">
    <citation type="submission" date="2016-08" db="EMBL/GenBank/DDBJ databases">
        <title>Pervasive Adenine N6-methylation of Active Genes in Fungi.</title>
        <authorList>
            <consortium name="DOE Joint Genome Institute"/>
            <person name="Mondo S.J."/>
            <person name="Dannebaum R.O."/>
            <person name="Kuo R.C."/>
            <person name="Labutti K."/>
            <person name="Haridas S."/>
            <person name="Kuo A."/>
            <person name="Salamov A."/>
            <person name="Ahrendt S.R."/>
            <person name="Lipzen A."/>
            <person name="Sullivan W."/>
            <person name="Andreopoulos W.B."/>
            <person name="Clum A."/>
            <person name="Lindquist E."/>
            <person name="Daum C."/>
            <person name="Ramamoorthy G.K."/>
            <person name="Gryganskyi A."/>
            <person name="Culley D."/>
            <person name="Magnuson J.K."/>
            <person name="James T.Y."/>
            <person name="O'Malley M.A."/>
            <person name="Stajich J.E."/>
            <person name="Spatafora J.W."/>
            <person name="Visel A."/>
            <person name="Grigoriev I.V."/>
        </authorList>
    </citation>
    <scope>NUCLEOTIDE SEQUENCE [LARGE SCALE GENOMIC DNA]</scope>
    <source>
        <strain evidence="6">finn</strain>
    </source>
</reference>
<evidence type="ECO:0000256" key="3">
    <source>
        <dbReference type="SAM" id="MobiDB-lite"/>
    </source>
</evidence>
<reference evidence="5 6" key="1">
    <citation type="submission" date="2016-08" db="EMBL/GenBank/DDBJ databases">
        <title>Genomes of anaerobic fungi encode conserved fungal cellulosomes for biomass hydrolysis.</title>
        <authorList>
            <consortium name="DOE Joint Genome Institute"/>
            <person name="Haitjema C.H."/>
            <person name="Gilmore S.P."/>
            <person name="Henske J.K."/>
            <person name="Solomon K.V."/>
            <person name="De Groot R."/>
            <person name="Kuo A."/>
            <person name="Mondo S.J."/>
            <person name="Salamov A.A."/>
            <person name="Labutti K."/>
            <person name="Zhao Z."/>
            <person name="Chiniquy J."/>
            <person name="Barry K."/>
            <person name="Brewer H.M."/>
            <person name="Purvine S.O."/>
            <person name="Wright A.T."/>
            <person name="Boxma B."/>
            <person name="Van Alen T."/>
            <person name="Hackstein J.H."/>
            <person name="Baker S.E."/>
            <person name="Grigoriev I.V."/>
            <person name="O'Malley M.A."/>
        </authorList>
    </citation>
    <scope>NUCLEOTIDE SEQUENCE [LARGE SCALE GENOMIC DNA]</scope>
    <source>
        <strain evidence="6">finn</strain>
    </source>
</reference>
<keyword evidence="6" id="KW-1185">Reference proteome</keyword>
<evidence type="ECO:0000313" key="5">
    <source>
        <dbReference type="EMBL" id="ORX54305.1"/>
    </source>
</evidence>
<name>A0A1Y1VEN2_9FUNG</name>
<dbReference type="AlphaFoldDB" id="A0A1Y1VEN2"/>